<reference evidence="1 2" key="2">
    <citation type="submission" date="2018-11" db="EMBL/GenBank/DDBJ databases">
        <authorList>
            <consortium name="Pathogen Informatics"/>
        </authorList>
    </citation>
    <scope>NUCLEOTIDE SEQUENCE [LARGE SCALE GENOMIC DNA]</scope>
</reference>
<keyword evidence="2" id="KW-1185">Reference proteome</keyword>
<evidence type="ECO:0000313" key="3">
    <source>
        <dbReference type="WBParaSite" id="NBR_0001716601-mRNA-1"/>
    </source>
</evidence>
<sequence length="201" mass="22542">MKRNRVNGWCKMSTLATEKDVTSVTVKMVSLLVFLVAIGLISTSDAGPVKASLFEEFVKKGRSENEEVLKLLGDKLSAPVKSELTEANKLLDQILKDKKEHTTDHLPPLKRAVDYELNALKKKRECKSLSKNNKKGKICNEAFALIADSLLRMVMAYWEAVPEQSGKDKIENIINDGLVEGNGNLERAMRIIGRKFLRNIE</sequence>
<dbReference type="AlphaFoldDB" id="A0A0N4YJL6"/>
<reference evidence="3" key="1">
    <citation type="submission" date="2017-02" db="UniProtKB">
        <authorList>
            <consortium name="WormBaseParasite"/>
        </authorList>
    </citation>
    <scope>IDENTIFICATION</scope>
</reference>
<protein>
    <submittedName>
        <fullName evidence="3">Secreted protein</fullName>
    </submittedName>
</protein>
<accession>A0A0N4YJL6</accession>
<gene>
    <name evidence="1" type="ORF">NBR_LOCUS17167</name>
</gene>
<organism evidence="3">
    <name type="scientific">Nippostrongylus brasiliensis</name>
    <name type="common">Rat hookworm</name>
    <dbReference type="NCBI Taxonomy" id="27835"/>
    <lineage>
        <taxon>Eukaryota</taxon>
        <taxon>Metazoa</taxon>
        <taxon>Ecdysozoa</taxon>
        <taxon>Nematoda</taxon>
        <taxon>Chromadorea</taxon>
        <taxon>Rhabditida</taxon>
        <taxon>Rhabditina</taxon>
        <taxon>Rhabditomorpha</taxon>
        <taxon>Strongyloidea</taxon>
        <taxon>Heligmosomidae</taxon>
        <taxon>Nippostrongylus</taxon>
    </lineage>
</organism>
<name>A0A0N4YJL6_NIPBR</name>
<dbReference type="EMBL" id="UYSL01022593">
    <property type="protein sequence ID" value="VDL80780.1"/>
    <property type="molecule type" value="Genomic_DNA"/>
</dbReference>
<proteinExistence type="predicted"/>
<evidence type="ECO:0000313" key="1">
    <source>
        <dbReference type="EMBL" id="VDL80780.1"/>
    </source>
</evidence>
<dbReference type="Proteomes" id="UP000271162">
    <property type="component" value="Unassembled WGS sequence"/>
</dbReference>
<evidence type="ECO:0000313" key="2">
    <source>
        <dbReference type="Proteomes" id="UP000271162"/>
    </source>
</evidence>
<dbReference type="WBParaSite" id="NBR_0001716601-mRNA-1">
    <property type="protein sequence ID" value="NBR_0001716601-mRNA-1"/>
    <property type="gene ID" value="NBR_0001716601"/>
</dbReference>